<dbReference type="OrthoDB" id="9151270at2"/>
<evidence type="ECO:0000313" key="4">
    <source>
        <dbReference type="Proteomes" id="UP000008332"/>
    </source>
</evidence>
<dbReference type="Gene3D" id="3.10.620.30">
    <property type="match status" value="1"/>
</dbReference>
<keyword evidence="1" id="KW-0472">Membrane</keyword>
<keyword evidence="1" id="KW-0812">Transmembrane</keyword>
<dbReference type="AlphaFoldDB" id="Q220X8"/>
<keyword evidence="4" id="KW-1185">Reference proteome</keyword>
<dbReference type="eggNOG" id="COG1305">
    <property type="taxonomic scope" value="Bacteria"/>
</dbReference>
<dbReference type="STRING" id="338969.Rfer_0674"/>
<dbReference type="SUPFAM" id="SSF54001">
    <property type="entry name" value="Cysteine proteinases"/>
    <property type="match status" value="1"/>
</dbReference>
<sequence>MLVDGNQSSGLALRWRRGAWLSLAVLVLCVLSLAPYLTSSTELVRMRNALVLIDESSTGFDWTPLNVPPSYVQERGPVDPFFVDVAARLGLAALPDDWARALAISRHLLGSSPVLQGGAIKLDLRGTYRRIVRSGQGYCGDFVDVFMAIALAAGMPVRSWAFSFDGFGGDGHIWPEIWNRQLGRWQLVGIFNNYYFFETPGVPLSALEFRQAMLSDSPRLKLAPLDPGARVGWSIEEEAWRYYRRGLPEWYMWWGNNVFTYDRALLVRTFSGVSRSLEQLGGIAQGVFPPVKLMVTEANRHQANAMWRLRMHLFVVVWVASLATLAALFCSIAAVRVRRRQHFVLSRPSAVQDGQ</sequence>
<dbReference type="InterPro" id="IPR002931">
    <property type="entry name" value="Transglutaminase-like"/>
</dbReference>
<dbReference type="HOGENOM" id="CLU_808089_0_0_4"/>
<dbReference type="InterPro" id="IPR038765">
    <property type="entry name" value="Papain-like_cys_pep_sf"/>
</dbReference>
<dbReference type="KEGG" id="rfr:Rfer_0674"/>
<protein>
    <recommendedName>
        <fullName evidence="2">Transglutaminase-like domain-containing protein</fullName>
    </recommendedName>
</protein>
<evidence type="ECO:0000313" key="3">
    <source>
        <dbReference type="EMBL" id="ABD68425.1"/>
    </source>
</evidence>
<name>Q220X8_ALBFT</name>
<proteinExistence type="predicted"/>
<feature type="domain" description="Transglutaminase-like" evidence="2">
    <location>
        <begin position="128"/>
        <end position="187"/>
    </location>
</feature>
<accession>Q220X8</accession>
<evidence type="ECO:0000256" key="1">
    <source>
        <dbReference type="SAM" id="Phobius"/>
    </source>
</evidence>
<dbReference type="EMBL" id="CP000267">
    <property type="protein sequence ID" value="ABD68425.1"/>
    <property type="molecule type" value="Genomic_DNA"/>
</dbReference>
<reference evidence="4" key="1">
    <citation type="submission" date="2006-02" db="EMBL/GenBank/DDBJ databases">
        <title>Complete sequence of chromosome of Rhodoferax ferrireducens DSM 15236.</title>
        <authorList>
            <person name="Copeland A."/>
            <person name="Lucas S."/>
            <person name="Lapidus A."/>
            <person name="Barry K."/>
            <person name="Detter J.C."/>
            <person name="Glavina del Rio T."/>
            <person name="Hammon N."/>
            <person name="Israni S."/>
            <person name="Pitluck S."/>
            <person name="Brettin T."/>
            <person name="Bruce D."/>
            <person name="Han C."/>
            <person name="Tapia R."/>
            <person name="Gilna P."/>
            <person name="Kiss H."/>
            <person name="Schmutz J."/>
            <person name="Larimer F."/>
            <person name="Land M."/>
            <person name="Kyrpides N."/>
            <person name="Ivanova N."/>
            <person name="Richardson P."/>
        </authorList>
    </citation>
    <scope>NUCLEOTIDE SEQUENCE [LARGE SCALE GENOMIC DNA]</scope>
    <source>
        <strain evidence="4">ATCC BAA-621 / DSM 15236 / T118</strain>
    </source>
</reference>
<keyword evidence="1" id="KW-1133">Transmembrane helix</keyword>
<feature type="transmembrane region" description="Helical" evidence="1">
    <location>
        <begin position="313"/>
        <end position="335"/>
    </location>
</feature>
<organism evidence="3 4">
    <name type="scientific">Albidiferax ferrireducens (strain ATCC BAA-621 / DSM 15236 / T118)</name>
    <name type="common">Rhodoferax ferrireducens</name>
    <dbReference type="NCBI Taxonomy" id="338969"/>
    <lineage>
        <taxon>Bacteria</taxon>
        <taxon>Pseudomonadati</taxon>
        <taxon>Pseudomonadota</taxon>
        <taxon>Betaproteobacteria</taxon>
        <taxon>Burkholderiales</taxon>
        <taxon>Comamonadaceae</taxon>
        <taxon>Rhodoferax</taxon>
    </lineage>
</organism>
<evidence type="ECO:0000259" key="2">
    <source>
        <dbReference type="Pfam" id="PF01841"/>
    </source>
</evidence>
<feature type="transmembrane region" description="Helical" evidence="1">
    <location>
        <begin position="20"/>
        <end position="38"/>
    </location>
</feature>
<dbReference type="Pfam" id="PF01841">
    <property type="entry name" value="Transglut_core"/>
    <property type="match status" value="1"/>
</dbReference>
<dbReference type="RefSeq" id="WP_011462998.1">
    <property type="nucleotide sequence ID" value="NC_007908.1"/>
</dbReference>
<gene>
    <name evidence="3" type="ordered locus">Rfer_0674</name>
</gene>
<dbReference type="Proteomes" id="UP000008332">
    <property type="component" value="Chromosome"/>
</dbReference>